<dbReference type="InterPro" id="IPR004155">
    <property type="entry name" value="PBS_lyase_HEAT"/>
</dbReference>
<dbReference type="EMBL" id="JAFITR010000072">
    <property type="protein sequence ID" value="MBN4067150.1"/>
    <property type="molecule type" value="Genomic_DNA"/>
</dbReference>
<comment type="caution">
    <text evidence="2">The sequence shown here is derived from an EMBL/GenBank/DDBJ whole genome shotgun (WGS) entry which is preliminary data.</text>
</comment>
<sequence>MSSALLRGWRALSLLFFCLCSSSWALPVAANSTATAHEPEGWLASLSLNEITQCLRAHLELHDYSSAIAKARTALKRYPDDPALIAAAIRAYAGGGQLVAALELFDRHAEVLSLDSRAVRSLLHDLAWSVIADGAASESVATRSLATIAAGLTEDFRAVDILCRSMEDPAIETRRAAVLLSSIYRDEKLKKGVLRLFRQDSAYEVRLAAAHALGALEHREAVADLKALLSDESSDLSLRMVATASLVQMLEGLDVAEFVALTESRRSALRLLACEAVGYLGLQEHAAAVLTLTTDASTEVRKAAWRCLGLLKAYQILDIDRTIEQGMADLDPFVAVYASWVYALKSPQQGMEVLGRFLDDSREAVRYEAASAVAAVGLRNNNLLLQMFHKTQDPLVRVNLALALISQRFATKEAAEAVATFLHTCQDRIFWRTGSIRYFPLLSTIDGAADFYRTLASPEEINQKTRLGLLGLLALLNYPDIEKLVKEHLLERNYDLTATAASILLEEGGAYAADSVYSLLDQDDRAIKVRAALLLASWGGEPRAVDLLHKAFHDAPHQMKMVLLEAVAHAGDETSRTFLVQALKDPSQQVRIVASSSLITYLNN</sequence>
<evidence type="ECO:0000313" key="2">
    <source>
        <dbReference type="EMBL" id="MBN4067150.1"/>
    </source>
</evidence>
<organism evidence="2 3">
    <name type="scientific">Simkania negevensis</name>
    <dbReference type="NCBI Taxonomy" id="83561"/>
    <lineage>
        <taxon>Bacteria</taxon>
        <taxon>Pseudomonadati</taxon>
        <taxon>Chlamydiota</taxon>
        <taxon>Chlamydiia</taxon>
        <taxon>Parachlamydiales</taxon>
        <taxon>Simkaniaceae</taxon>
        <taxon>Simkania</taxon>
    </lineage>
</organism>
<keyword evidence="3" id="KW-1185">Reference proteome</keyword>
<name>A0ABS3AQY9_9BACT</name>
<protein>
    <recommendedName>
        <fullName evidence="4">HEAT repeat domain-containing protein</fullName>
    </recommendedName>
</protein>
<dbReference type="SMART" id="SM00567">
    <property type="entry name" value="EZ_HEAT"/>
    <property type="match status" value="4"/>
</dbReference>
<dbReference type="InterPro" id="IPR011989">
    <property type="entry name" value="ARM-like"/>
</dbReference>
<keyword evidence="1" id="KW-0732">Signal</keyword>
<dbReference type="PANTHER" id="PTHR12697">
    <property type="entry name" value="PBS LYASE HEAT-LIKE PROTEIN"/>
    <property type="match status" value="1"/>
</dbReference>
<dbReference type="Proteomes" id="UP000722121">
    <property type="component" value="Unassembled WGS sequence"/>
</dbReference>
<evidence type="ECO:0000313" key="3">
    <source>
        <dbReference type="Proteomes" id="UP000722121"/>
    </source>
</evidence>
<dbReference type="PANTHER" id="PTHR12697:SF5">
    <property type="entry name" value="DEOXYHYPUSINE HYDROXYLASE"/>
    <property type="match status" value="1"/>
</dbReference>
<accession>A0ABS3AQY9</accession>
<feature type="signal peptide" evidence="1">
    <location>
        <begin position="1"/>
        <end position="25"/>
    </location>
</feature>
<dbReference type="Gene3D" id="1.25.40.10">
    <property type="entry name" value="Tetratricopeptide repeat domain"/>
    <property type="match status" value="1"/>
</dbReference>
<evidence type="ECO:0008006" key="4">
    <source>
        <dbReference type="Google" id="ProtNLM"/>
    </source>
</evidence>
<evidence type="ECO:0000256" key="1">
    <source>
        <dbReference type="SAM" id="SignalP"/>
    </source>
</evidence>
<dbReference type="SUPFAM" id="SSF48452">
    <property type="entry name" value="TPR-like"/>
    <property type="match status" value="1"/>
</dbReference>
<dbReference type="SUPFAM" id="SSF48371">
    <property type="entry name" value="ARM repeat"/>
    <property type="match status" value="2"/>
</dbReference>
<proteinExistence type="predicted"/>
<gene>
    <name evidence="2" type="ORF">JYU14_03600</name>
</gene>
<dbReference type="InterPro" id="IPR011990">
    <property type="entry name" value="TPR-like_helical_dom_sf"/>
</dbReference>
<feature type="chain" id="PRO_5047211565" description="HEAT repeat domain-containing protein" evidence="1">
    <location>
        <begin position="26"/>
        <end position="604"/>
    </location>
</feature>
<reference evidence="2 3" key="1">
    <citation type="submission" date="2021-02" db="EMBL/GenBank/DDBJ databases">
        <title>Activity-based single-cell genomes from oceanic crustal fluid captures similar information to metagenomic and metatranscriptomic surveys with orders of magnitude less sampling.</title>
        <authorList>
            <person name="D'Angelo T.S."/>
            <person name="Orcutt B.N."/>
        </authorList>
    </citation>
    <scope>NUCLEOTIDE SEQUENCE [LARGE SCALE GENOMIC DNA]</scope>
    <source>
        <strain evidence="2">AH-315-G07</strain>
    </source>
</reference>
<dbReference type="InterPro" id="IPR016024">
    <property type="entry name" value="ARM-type_fold"/>
</dbReference>
<dbReference type="Gene3D" id="1.25.10.10">
    <property type="entry name" value="Leucine-rich Repeat Variant"/>
    <property type="match status" value="3"/>
</dbReference>